<feature type="region of interest" description="Disordered" evidence="1">
    <location>
        <begin position="108"/>
        <end position="158"/>
    </location>
</feature>
<dbReference type="Proteomes" id="UP000018644">
    <property type="component" value="Segment"/>
</dbReference>
<proteinExistence type="predicted"/>
<evidence type="ECO:0000313" key="2">
    <source>
        <dbReference type="EMBL" id="AHB31669.1"/>
    </source>
</evidence>
<name>V5RBF8_9CAUD</name>
<feature type="compositionally biased region" description="Basic and acidic residues" evidence="1">
    <location>
        <begin position="141"/>
        <end position="152"/>
    </location>
</feature>
<reference evidence="2 3" key="1">
    <citation type="journal article" date="2014" name="PLoS ONE">
        <title>Isolation and Characterization of vB_ArS-ArV2 - First Arthrobacter sp. Infecting Bacteriophage with Completely Sequenced Genome.</title>
        <authorList>
            <person name="Simoliunas E."/>
            <person name="Kaliniene L."/>
            <person name="Stasilo M."/>
            <person name="Truncaite L."/>
            <person name="Zajanckauskaite A."/>
            <person name="Staniulis J."/>
            <person name="Nainys J."/>
            <person name="Kaupinis A."/>
            <person name="Valius M."/>
            <person name="Meskys R."/>
        </authorList>
    </citation>
    <scope>NUCLEOTIDE SEQUENCE [LARGE SCALE GENOMIC DNA]</scope>
</reference>
<dbReference type="OrthoDB" id="6757at10239"/>
<evidence type="ECO:0000313" key="3">
    <source>
        <dbReference type="Proteomes" id="UP000018644"/>
    </source>
</evidence>
<dbReference type="RefSeq" id="YP_008857930.1">
    <property type="nucleotide sequence ID" value="NC_022972.2"/>
</dbReference>
<feature type="compositionally biased region" description="Basic and acidic residues" evidence="1">
    <location>
        <begin position="108"/>
        <end position="130"/>
    </location>
</feature>
<dbReference type="KEGG" id="vg:17776920"/>
<evidence type="ECO:0000256" key="1">
    <source>
        <dbReference type="SAM" id="MobiDB-lite"/>
    </source>
</evidence>
<accession>V5RBF8</accession>
<organism evidence="2 3">
    <name type="scientific">Arthrobacter phage vB_ArS-ArV2</name>
    <dbReference type="NCBI Taxonomy" id="1414742"/>
    <lineage>
        <taxon>Viruses</taxon>
        <taxon>Duplodnaviria</taxon>
        <taxon>Heunggongvirae</taxon>
        <taxon>Uroviricota</taxon>
        <taxon>Caudoviricetes</taxon>
        <taxon>Arvduovirus</taxon>
        <taxon>Arvduovirus ArV2</taxon>
    </lineage>
</organism>
<gene>
    <name evidence="2" type="ORF">ArV2_gp59</name>
</gene>
<keyword evidence="3" id="KW-1185">Reference proteome</keyword>
<feature type="region of interest" description="Disordered" evidence="1">
    <location>
        <begin position="220"/>
        <end position="249"/>
    </location>
</feature>
<sequence>MADKRAFAKFDVGYLDNPKMLDILDTSSSAILMHFASVLYCAQHLTDGIVASKAMQRKAGGSEADVHILLSAGLWHEPGHTCTSCPQPPVGKVYVHDFLEHNREAAEAKRVSERRSEAAKSRWAKEKEPMQDALQTDADCNAERERKREIKKTPSSKPSVSTDFDTFWAQYPRKAGKIAGRKAFEKAMKLTTLEQLLQGVELLKRETAGKELTFIPHPATWLNDGRWDDEPTTSSKPTAASPWSKDFYK</sequence>
<dbReference type="EMBL" id="KF692088">
    <property type="protein sequence ID" value="AHB31669.1"/>
    <property type="molecule type" value="Genomic_DNA"/>
</dbReference>
<dbReference type="GeneID" id="17776920"/>
<protein>
    <submittedName>
        <fullName evidence="2">Uncharacterized protein</fullName>
    </submittedName>
</protein>